<dbReference type="Gene3D" id="3.30.70.360">
    <property type="match status" value="1"/>
</dbReference>
<dbReference type="GO" id="GO:0016787">
    <property type="term" value="F:hydrolase activity"/>
    <property type="evidence" value="ECO:0007669"/>
    <property type="project" value="UniProtKB-KW"/>
</dbReference>
<dbReference type="NCBIfam" id="TIGR01891">
    <property type="entry name" value="amidohydrolases"/>
    <property type="match status" value="1"/>
</dbReference>
<dbReference type="PANTHER" id="PTHR11014">
    <property type="entry name" value="PEPTIDASE M20 FAMILY MEMBER"/>
    <property type="match status" value="1"/>
</dbReference>
<dbReference type="Gene3D" id="3.40.630.10">
    <property type="entry name" value="Zn peptidases"/>
    <property type="match status" value="1"/>
</dbReference>
<keyword evidence="1" id="KW-0464">Manganese</keyword>
<feature type="binding site" evidence="1">
    <location>
        <position position="106"/>
    </location>
    <ligand>
        <name>Mn(2+)</name>
        <dbReference type="ChEBI" id="CHEBI:29035"/>
        <label>2</label>
    </ligand>
</feature>
<dbReference type="SUPFAM" id="SSF53187">
    <property type="entry name" value="Zn-dependent exopeptidases"/>
    <property type="match status" value="1"/>
</dbReference>
<comment type="caution">
    <text evidence="2">The sequence shown here is derived from an EMBL/GenBank/DDBJ whole genome shotgun (WGS) entry which is preliminary data.</text>
</comment>
<dbReference type="PIRSF" id="PIRSF005962">
    <property type="entry name" value="Pept_M20D_amidohydro"/>
    <property type="match status" value="1"/>
</dbReference>
<feature type="binding site" evidence="1">
    <location>
        <position position="366"/>
    </location>
    <ligand>
        <name>Mn(2+)</name>
        <dbReference type="ChEBI" id="CHEBI:29035"/>
        <label>2</label>
    </ligand>
</feature>
<dbReference type="GO" id="GO:0046872">
    <property type="term" value="F:metal ion binding"/>
    <property type="evidence" value="ECO:0007669"/>
    <property type="project" value="UniProtKB-KW"/>
</dbReference>
<evidence type="ECO:0000256" key="1">
    <source>
        <dbReference type="PIRSR" id="PIRSR005962-1"/>
    </source>
</evidence>
<keyword evidence="1" id="KW-0479">Metal-binding</keyword>
<evidence type="ECO:0000313" key="3">
    <source>
        <dbReference type="Proteomes" id="UP000592181"/>
    </source>
</evidence>
<keyword evidence="2" id="KW-0378">Hydrolase</keyword>
<dbReference type="InterPro" id="IPR036264">
    <property type="entry name" value="Bact_exopeptidase_dim_dom"/>
</dbReference>
<organism evidence="2 3">
    <name type="scientific">Janibacter alkaliphilus</name>
    <dbReference type="NCBI Taxonomy" id="1069963"/>
    <lineage>
        <taxon>Bacteria</taxon>
        <taxon>Bacillati</taxon>
        <taxon>Actinomycetota</taxon>
        <taxon>Actinomycetes</taxon>
        <taxon>Micrococcales</taxon>
        <taxon>Intrasporangiaceae</taxon>
        <taxon>Janibacter</taxon>
    </lineage>
</organism>
<dbReference type="AlphaFoldDB" id="A0A852WXG4"/>
<feature type="binding site" evidence="1">
    <location>
        <position position="170"/>
    </location>
    <ligand>
        <name>Mn(2+)</name>
        <dbReference type="ChEBI" id="CHEBI:29035"/>
        <label>2</label>
    </ligand>
</feature>
<reference evidence="2 3" key="1">
    <citation type="submission" date="2020-07" db="EMBL/GenBank/DDBJ databases">
        <title>Sequencing the genomes of 1000 actinobacteria strains.</title>
        <authorList>
            <person name="Klenk H.-P."/>
        </authorList>
    </citation>
    <scope>NUCLEOTIDE SEQUENCE [LARGE SCALE GENOMIC DNA]</scope>
    <source>
        <strain evidence="2 3">DSM 24723</strain>
    </source>
</reference>
<proteinExistence type="predicted"/>
<dbReference type="EMBL" id="JACBZX010000001">
    <property type="protein sequence ID" value="NYG35702.1"/>
    <property type="molecule type" value="Genomic_DNA"/>
</dbReference>
<comment type="cofactor">
    <cofactor evidence="1">
        <name>Mn(2+)</name>
        <dbReference type="ChEBI" id="CHEBI:29035"/>
    </cofactor>
    <text evidence="1">The Mn(2+) ion enhances activity.</text>
</comment>
<dbReference type="InterPro" id="IPR017439">
    <property type="entry name" value="Amidohydrolase"/>
</dbReference>
<feature type="binding site" evidence="1">
    <location>
        <position position="145"/>
    </location>
    <ligand>
        <name>Mn(2+)</name>
        <dbReference type="ChEBI" id="CHEBI:29035"/>
        <label>2</label>
    </ligand>
</feature>
<dbReference type="Proteomes" id="UP000592181">
    <property type="component" value="Unassembled WGS sequence"/>
</dbReference>
<dbReference type="EC" id="3.5.1.-" evidence="2"/>
<dbReference type="SUPFAM" id="SSF55031">
    <property type="entry name" value="Bacterial exopeptidase dimerisation domain"/>
    <property type="match status" value="1"/>
</dbReference>
<feature type="binding site" evidence="1">
    <location>
        <position position="108"/>
    </location>
    <ligand>
        <name>Mn(2+)</name>
        <dbReference type="ChEBI" id="CHEBI:29035"/>
        <label>2</label>
    </ligand>
</feature>
<evidence type="ECO:0000313" key="2">
    <source>
        <dbReference type="EMBL" id="NYG35702.1"/>
    </source>
</evidence>
<gene>
    <name evidence="2" type="ORF">BJY28_000171</name>
</gene>
<dbReference type="RefSeq" id="WP_179461330.1">
    <property type="nucleotide sequence ID" value="NZ_JACBZX010000001.1"/>
</dbReference>
<name>A0A852WXG4_9MICO</name>
<dbReference type="Pfam" id="PF01546">
    <property type="entry name" value="Peptidase_M20"/>
    <property type="match status" value="1"/>
</dbReference>
<dbReference type="PANTHER" id="PTHR11014:SF63">
    <property type="entry name" value="METALLOPEPTIDASE, PUTATIVE (AFU_ORTHOLOGUE AFUA_6G09600)-RELATED"/>
    <property type="match status" value="1"/>
</dbReference>
<sequence length="403" mass="42439">MNAPLAPTLLRVIDRLLPELIDVRRDLHAHPELSFEEHRTTEVIRERLTGADLRISTVSDTGLVVDLGDEQPLRRVALRGDIDALPVTERTGLDWSSTRPGACHACGHDVHTTVLLGAALALSEVAQELAARRVGVRLIFQPAEEKMPGGAASLVSAGVMSGVDTAYAVHCDPSIDVGEVGLREGPLTAAADRFVVSVRGSGGHTSRPHLTQDLTFALAKIVTEVPAILSRRLDPRSGAVLVWGRVAAGETNNVIPSTGVAEGTIRLLDASLWEGIGPLLTEVVEAVAAPYQVAVHVDFVRGVPPVVNDPGAIAALGRAAMSAGLRPVPTPQSLGGEDFAWMLHEAEGAMARLGTRTPGGRTYDLHQGDLVVDEQAVRAGTALLTLAAAGEWTRVDHGPVPVS</sequence>
<keyword evidence="3" id="KW-1185">Reference proteome</keyword>
<accession>A0A852WXG4</accession>
<protein>
    <submittedName>
        <fullName evidence="2">Amidohydrolase</fullName>
        <ecNumber evidence="2">3.5.1.-</ecNumber>
    </submittedName>
</protein>
<dbReference type="InterPro" id="IPR002933">
    <property type="entry name" value="Peptidase_M20"/>
</dbReference>